<evidence type="ECO:0000313" key="2">
    <source>
        <dbReference type="Proteomes" id="UP000092528"/>
    </source>
</evidence>
<dbReference type="AlphaFoldDB" id="A0A1C7FBA5"/>
<name>A0A1C7FBA5_9VIBR</name>
<proteinExistence type="predicted"/>
<protein>
    <recommendedName>
        <fullName evidence="3">Phage tail protein</fullName>
    </recommendedName>
</protein>
<sequence>MDALQNLTSFFKQHVIDAKSLTVWAEDGAVFCGQSDVVDGFELEYTAIVFIQAATLKPHVLFMHLVNWLNKHDPERVEKNLPAPTFATEILDNGKCDIKIKIDLLESYSLEESEQGNWKQHDTRYDCISDFDSTITANEFDDLHELVYFVGHTDDLPCN</sequence>
<accession>A0A1C7FBA5</accession>
<dbReference type="Pfam" id="PF06891">
    <property type="entry name" value="P2_Phage_GpR"/>
    <property type="match status" value="1"/>
</dbReference>
<dbReference type="InterPro" id="IPR009678">
    <property type="entry name" value="Phage_tail_completion_R"/>
</dbReference>
<organism evidence="1 2">
    <name type="scientific">Vibrio scophthalmi</name>
    <dbReference type="NCBI Taxonomy" id="45658"/>
    <lineage>
        <taxon>Bacteria</taxon>
        <taxon>Pseudomonadati</taxon>
        <taxon>Pseudomonadota</taxon>
        <taxon>Gammaproteobacteria</taxon>
        <taxon>Vibrionales</taxon>
        <taxon>Vibrionaceae</taxon>
        <taxon>Vibrio</taxon>
    </lineage>
</organism>
<dbReference type="RefSeq" id="WP_065545273.1">
    <property type="nucleotide sequence ID" value="NZ_CP016414.1"/>
</dbReference>
<dbReference type="Proteomes" id="UP000092528">
    <property type="component" value="Chromosome 1"/>
</dbReference>
<dbReference type="EMBL" id="CP016414">
    <property type="protein sequence ID" value="ANU36289.1"/>
    <property type="molecule type" value="Genomic_DNA"/>
</dbReference>
<keyword evidence="2" id="KW-1185">Reference proteome</keyword>
<evidence type="ECO:0000313" key="1">
    <source>
        <dbReference type="EMBL" id="ANU36289.1"/>
    </source>
</evidence>
<gene>
    <name evidence="1" type="ORF">VSVS05_01162</name>
</gene>
<reference evidence="1 2" key="1">
    <citation type="submission" date="2016-07" db="EMBL/GenBank/DDBJ databases">
        <title>Genome sequencing of Vibrio scophthalmi strain VS-05, an isolated from Paralichthys olivaceus.</title>
        <authorList>
            <person name="Han H.-J."/>
        </authorList>
    </citation>
    <scope>NUCLEOTIDE SEQUENCE [LARGE SCALE GENOMIC DNA]</scope>
    <source>
        <strain evidence="1 2">VS-05</strain>
    </source>
</reference>
<evidence type="ECO:0008006" key="3">
    <source>
        <dbReference type="Google" id="ProtNLM"/>
    </source>
</evidence>
<dbReference type="PATRIC" id="fig|45658.7.peg.1132"/>